<reference evidence="1" key="2">
    <citation type="submission" date="2020-09" db="EMBL/GenBank/DDBJ databases">
        <authorList>
            <person name="Sun Q."/>
            <person name="Kim S."/>
        </authorList>
    </citation>
    <scope>NUCLEOTIDE SEQUENCE</scope>
    <source>
        <strain evidence="1">KCTC 23430</strain>
    </source>
</reference>
<proteinExistence type="predicted"/>
<evidence type="ECO:0000313" key="2">
    <source>
        <dbReference type="Proteomes" id="UP000644693"/>
    </source>
</evidence>
<comment type="caution">
    <text evidence="1">The sequence shown here is derived from an EMBL/GenBank/DDBJ whole genome shotgun (WGS) entry which is preliminary data.</text>
</comment>
<gene>
    <name evidence="1" type="ORF">GCM10007053_20570</name>
</gene>
<dbReference type="Proteomes" id="UP000644693">
    <property type="component" value="Unassembled WGS sequence"/>
</dbReference>
<reference evidence="1" key="1">
    <citation type="journal article" date="2014" name="Int. J. Syst. Evol. Microbiol.">
        <title>Complete genome sequence of Corynebacterium casei LMG S-19264T (=DSM 44701T), isolated from a smear-ripened cheese.</title>
        <authorList>
            <consortium name="US DOE Joint Genome Institute (JGI-PGF)"/>
            <person name="Walter F."/>
            <person name="Albersmeier A."/>
            <person name="Kalinowski J."/>
            <person name="Ruckert C."/>
        </authorList>
    </citation>
    <scope>NUCLEOTIDE SEQUENCE</scope>
    <source>
        <strain evidence="1">KCTC 23430</strain>
    </source>
</reference>
<dbReference type="EMBL" id="BMYM01000002">
    <property type="protein sequence ID" value="GHD34596.1"/>
    <property type="molecule type" value="Genomic_DNA"/>
</dbReference>
<sequence>MTAVNIREMVNRALAQEQRSGELRSRLERAMPQLHQRLDIHGEEPAETLLAFVSSYIASVPGCLMLVTAASKRLGFYDYAAPFLAVAEDFFLAPPSELDEDGGLMALLDEAFLAHRLLEEINDRHLQHLGRPLLPLDMTEANTIAHHLIGDTKATRLEHLIQFTADRLLHKEHLWEPLKDLPGSQAGGGAHFDGESLGAPGRAVRLRLAEARPV</sequence>
<dbReference type="AlphaFoldDB" id="A0A919CLE9"/>
<organism evidence="1 2">
    <name type="scientific">Parahalioglobus pacificus</name>
    <dbReference type="NCBI Taxonomy" id="930806"/>
    <lineage>
        <taxon>Bacteria</taxon>
        <taxon>Pseudomonadati</taxon>
        <taxon>Pseudomonadota</taxon>
        <taxon>Gammaproteobacteria</taxon>
        <taxon>Cellvibrionales</taxon>
        <taxon>Halieaceae</taxon>
        <taxon>Parahalioglobus</taxon>
    </lineage>
</organism>
<keyword evidence="2" id="KW-1185">Reference proteome</keyword>
<accession>A0A919CLE9</accession>
<name>A0A919CLE9_9GAMM</name>
<evidence type="ECO:0000313" key="1">
    <source>
        <dbReference type="EMBL" id="GHD34596.1"/>
    </source>
</evidence>
<dbReference type="RefSeq" id="WP_189477716.1">
    <property type="nucleotide sequence ID" value="NZ_BMYM01000002.1"/>
</dbReference>
<protein>
    <submittedName>
        <fullName evidence="1">Uncharacterized protein</fullName>
    </submittedName>
</protein>